<evidence type="ECO:0000313" key="8">
    <source>
        <dbReference type="Proteomes" id="UP001180845"/>
    </source>
</evidence>
<feature type="transmembrane region" description="Helical" evidence="6">
    <location>
        <begin position="267"/>
        <end position="290"/>
    </location>
</feature>
<evidence type="ECO:0000313" key="7">
    <source>
        <dbReference type="EMBL" id="MDR7303067.1"/>
    </source>
</evidence>
<evidence type="ECO:0000256" key="2">
    <source>
        <dbReference type="ARBA" id="ARBA00022475"/>
    </source>
</evidence>
<organism evidence="7 8">
    <name type="scientific">Haloactinomyces albus</name>
    <dbReference type="NCBI Taxonomy" id="1352928"/>
    <lineage>
        <taxon>Bacteria</taxon>
        <taxon>Bacillati</taxon>
        <taxon>Actinomycetota</taxon>
        <taxon>Actinomycetes</taxon>
        <taxon>Actinopolysporales</taxon>
        <taxon>Actinopolysporaceae</taxon>
        <taxon>Haloactinomyces</taxon>
    </lineage>
</organism>
<feature type="transmembrane region" description="Helical" evidence="6">
    <location>
        <begin position="224"/>
        <end position="247"/>
    </location>
</feature>
<dbReference type="GO" id="GO:0022857">
    <property type="term" value="F:transmembrane transporter activity"/>
    <property type="evidence" value="ECO:0007669"/>
    <property type="project" value="InterPro"/>
</dbReference>
<dbReference type="PANTHER" id="PTHR42770">
    <property type="entry name" value="AMINO ACID TRANSPORTER-RELATED"/>
    <property type="match status" value="1"/>
</dbReference>
<sequence>MAQQLELPRRLATGTGAIPLGLGGMLGAGLFVGLAPASALAGVWLLLGVPIAGLTAVCCALSTAEQSAVYRGPGAAYACIRSQLGIAPGRIAASTYLLGQIAAMAAIASAVGAYLPTSSPVIAAVAILLTVVAATAGLRIRGGAAWLWLCLTLTVSALVVAACWAIAPLPPTGVPAGGNTPGPTPMGIPAAAGILLFAFLGFERLTAPAEERDRYGRPAVRRGLIVMFTIAGTVVVIVSASVIHQLGAARLALSPTPMIRALQAADAAALTSLVGVGVALAMLPVLLGVLELFRSTALAVLQDGDLPASLGRRAGSGTPYLLDLAGGIAAAGLAFLVEPAQAIALAACCVLVHYAFANAGARVLLVEDRTWRMRMTCLGVGLCVILAMSMPVPAMLGTLGAAVLGPVLAGVLFRLRR</sequence>
<feature type="transmembrane region" description="Helical" evidence="6">
    <location>
        <begin position="187"/>
        <end position="203"/>
    </location>
</feature>
<keyword evidence="5 6" id="KW-0472">Membrane</keyword>
<keyword evidence="3 6" id="KW-0812">Transmembrane</keyword>
<feature type="transmembrane region" description="Helical" evidence="6">
    <location>
        <begin position="373"/>
        <end position="390"/>
    </location>
</feature>
<dbReference type="PANTHER" id="PTHR42770:SF7">
    <property type="entry name" value="MEMBRANE PROTEIN"/>
    <property type="match status" value="1"/>
</dbReference>
<dbReference type="Pfam" id="PF13520">
    <property type="entry name" value="AA_permease_2"/>
    <property type="match status" value="1"/>
</dbReference>
<proteinExistence type="predicted"/>
<dbReference type="PIRSF" id="PIRSF006060">
    <property type="entry name" value="AA_transporter"/>
    <property type="match status" value="1"/>
</dbReference>
<comment type="caution">
    <text evidence="7">The sequence shown here is derived from an EMBL/GenBank/DDBJ whole genome shotgun (WGS) entry which is preliminary data.</text>
</comment>
<dbReference type="AlphaFoldDB" id="A0AAE3ZH17"/>
<keyword evidence="4 6" id="KW-1133">Transmembrane helix</keyword>
<feature type="transmembrane region" description="Helical" evidence="6">
    <location>
        <begin position="91"/>
        <end position="115"/>
    </location>
</feature>
<dbReference type="Proteomes" id="UP001180845">
    <property type="component" value="Unassembled WGS sequence"/>
</dbReference>
<reference evidence="7" key="1">
    <citation type="submission" date="2023-07" db="EMBL/GenBank/DDBJ databases">
        <title>Sequencing the genomes of 1000 actinobacteria strains.</title>
        <authorList>
            <person name="Klenk H.-P."/>
        </authorList>
    </citation>
    <scope>NUCLEOTIDE SEQUENCE</scope>
    <source>
        <strain evidence="7">DSM 45977</strain>
    </source>
</reference>
<evidence type="ECO:0000256" key="6">
    <source>
        <dbReference type="SAM" id="Phobius"/>
    </source>
</evidence>
<feature type="transmembrane region" description="Helical" evidence="6">
    <location>
        <begin position="121"/>
        <end position="138"/>
    </location>
</feature>
<keyword evidence="8" id="KW-1185">Reference proteome</keyword>
<feature type="transmembrane region" description="Helical" evidence="6">
    <location>
        <begin position="12"/>
        <end position="35"/>
    </location>
</feature>
<dbReference type="EMBL" id="JAVDXW010000001">
    <property type="protein sequence ID" value="MDR7303067.1"/>
    <property type="molecule type" value="Genomic_DNA"/>
</dbReference>
<dbReference type="Gene3D" id="1.20.1740.10">
    <property type="entry name" value="Amino acid/polyamine transporter I"/>
    <property type="match status" value="1"/>
</dbReference>
<feature type="transmembrane region" description="Helical" evidence="6">
    <location>
        <begin position="343"/>
        <end position="361"/>
    </location>
</feature>
<feature type="transmembrane region" description="Helical" evidence="6">
    <location>
        <begin position="320"/>
        <end position="337"/>
    </location>
</feature>
<protein>
    <submittedName>
        <fullName evidence="7">APA family basic amino acid/polyamine antiporter</fullName>
    </submittedName>
</protein>
<evidence type="ECO:0000256" key="1">
    <source>
        <dbReference type="ARBA" id="ARBA00004651"/>
    </source>
</evidence>
<dbReference type="RefSeq" id="WP_310275128.1">
    <property type="nucleotide sequence ID" value="NZ_JAVDXW010000001.1"/>
</dbReference>
<keyword evidence="2" id="KW-1003">Cell membrane</keyword>
<dbReference type="GO" id="GO:0005886">
    <property type="term" value="C:plasma membrane"/>
    <property type="evidence" value="ECO:0007669"/>
    <property type="project" value="UniProtKB-SubCell"/>
</dbReference>
<evidence type="ECO:0000256" key="4">
    <source>
        <dbReference type="ARBA" id="ARBA00022989"/>
    </source>
</evidence>
<dbReference type="InterPro" id="IPR002293">
    <property type="entry name" value="AA/rel_permease1"/>
</dbReference>
<evidence type="ECO:0000256" key="3">
    <source>
        <dbReference type="ARBA" id="ARBA00022692"/>
    </source>
</evidence>
<gene>
    <name evidence="7" type="ORF">JOF55_003248</name>
</gene>
<dbReference type="InterPro" id="IPR050367">
    <property type="entry name" value="APC_superfamily"/>
</dbReference>
<comment type="subcellular location">
    <subcellularLocation>
        <location evidence="1">Cell membrane</location>
        <topology evidence="1">Multi-pass membrane protein</topology>
    </subcellularLocation>
</comment>
<feature type="transmembrane region" description="Helical" evidence="6">
    <location>
        <begin position="41"/>
        <end position="61"/>
    </location>
</feature>
<accession>A0AAE3ZH17</accession>
<feature type="transmembrane region" description="Helical" evidence="6">
    <location>
        <begin position="145"/>
        <end position="167"/>
    </location>
</feature>
<evidence type="ECO:0000256" key="5">
    <source>
        <dbReference type="ARBA" id="ARBA00023136"/>
    </source>
</evidence>
<name>A0AAE3ZH17_9ACTN</name>